<organism evidence="1 2">
    <name type="scientific">Ramazzottius varieornatus</name>
    <name type="common">Water bear</name>
    <name type="synonym">Tardigrade</name>
    <dbReference type="NCBI Taxonomy" id="947166"/>
    <lineage>
        <taxon>Eukaryota</taxon>
        <taxon>Metazoa</taxon>
        <taxon>Ecdysozoa</taxon>
        <taxon>Tardigrada</taxon>
        <taxon>Eutardigrada</taxon>
        <taxon>Parachela</taxon>
        <taxon>Hypsibioidea</taxon>
        <taxon>Ramazzottiidae</taxon>
        <taxon>Ramazzottius</taxon>
    </lineage>
</organism>
<name>A0A1D1VC39_RAMVA</name>
<evidence type="ECO:0000313" key="2">
    <source>
        <dbReference type="Proteomes" id="UP000186922"/>
    </source>
</evidence>
<sequence>MADTLPPLLTSPYSRFLDGTAVFLAKLAFNGVYHGLHLALTSRVSDLFAIRPVVIFRNVP</sequence>
<protein>
    <submittedName>
        <fullName evidence="1">Uncharacterized protein</fullName>
    </submittedName>
</protein>
<dbReference type="Proteomes" id="UP000186922">
    <property type="component" value="Unassembled WGS sequence"/>
</dbReference>
<accession>A0A1D1VC39</accession>
<evidence type="ECO:0000313" key="1">
    <source>
        <dbReference type="EMBL" id="GAU97307.1"/>
    </source>
</evidence>
<reference evidence="1 2" key="1">
    <citation type="journal article" date="2016" name="Nat. Commun.">
        <title>Extremotolerant tardigrade genome and improved radiotolerance of human cultured cells by tardigrade-unique protein.</title>
        <authorList>
            <person name="Hashimoto T."/>
            <person name="Horikawa D.D."/>
            <person name="Saito Y."/>
            <person name="Kuwahara H."/>
            <person name="Kozuka-Hata H."/>
            <person name="Shin-I T."/>
            <person name="Minakuchi Y."/>
            <person name="Ohishi K."/>
            <person name="Motoyama A."/>
            <person name="Aizu T."/>
            <person name="Enomoto A."/>
            <person name="Kondo K."/>
            <person name="Tanaka S."/>
            <person name="Hara Y."/>
            <person name="Koshikawa S."/>
            <person name="Sagara H."/>
            <person name="Miura T."/>
            <person name="Yokobori S."/>
            <person name="Miyagawa K."/>
            <person name="Suzuki Y."/>
            <person name="Kubo T."/>
            <person name="Oyama M."/>
            <person name="Kohara Y."/>
            <person name="Fujiyama A."/>
            <person name="Arakawa K."/>
            <person name="Katayama T."/>
            <person name="Toyoda A."/>
            <person name="Kunieda T."/>
        </authorList>
    </citation>
    <scope>NUCLEOTIDE SEQUENCE [LARGE SCALE GENOMIC DNA]</scope>
    <source>
        <strain evidence="1 2">YOKOZUNA-1</strain>
    </source>
</reference>
<keyword evidence="2" id="KW-1185">Reference proteome</keyword>
<proteinExistence type="predicted"/>
<dbReference type="EMBL" id="BDGG01000004">
    <property type="protein sequence ID" value="GAU97307.1"/>
    <property type="molecule type" value="Genomic_DNA"/>
</dbReference>
<gene>
    <name evidence="1" type="primary">RvY_08627-1</name>
    <name evidence="1" type="synonym">RvY_08627.1</name>
    <name evidence="1" type="ORF">RvY_08627</name>
</gene>
<comment type="caution">
    <text evidence="1">The sequence shown here is derived from an EMBL/GenBank/DDBJ whole genome shotgun (WGS) entry which is preliminary data.</text>
</comment>
<dbReference type="AlphaFoldDB" id="A0A1D1VC39"/>